<dbReference type="GeneID" id="92079196"/>
<accession>A0ABR1Q904</accession>
<dbReference type="PANTHER" id="PTHR34598:SF3">
    <property type="entry name" value="OXIDOREDUCTASE AN1597"/>
    <property type="match status" value="1"/>
</dbReference>
<protein>
    <recommendedName>
        <fullName evidence="4">GA4 desaturase</fullName>
    </recommendedName>
</protein>
<dbReference type="EMBL" id="JAQQWE010000006">
    <property type="protein sequence ID" value="KAK7949026.1"/>
    <property type="molecule type" value="Genomic_DNA"/>
</dbReference>
<organism evidence="2 3">
    <name type="scientific">Apiospora aurea</name>
    <dbReference type="NCBI Taxonomy" id="335848"/>
    <lineage>
        <taxon>Eukaryota</taxon>
        <taxon>Fungi</taxon>
        <taxon>Dikarya</taxon>
        <taxon>Ascomycota</taxon>
        <taxon>Pezizomycotina</taxon>
        <taxon>Sordariomycetes</taxon>
        <taxon>Xylariomycetidae</taxon>
        <taxon>Amphisphaeriales</taxon>
        <taxon>Apiosporaceae</taxon>
        <taxon>Apiospora</taxon>
    </lineage>
</organism>
<comment type="caution">
    <text evidence="2">The sequence shown here is derived from an EMBL/GenBank/DDBJ whole genome shotgun (WGS) entry which is preliminary data.</text>
</comment>
<name>A0ABR1Q904_9PEZI</name>
<dbReference type="NCBIfam" id="NF041278">
    <property type="entry name" value="CmcJ_NvfI_EfuI"/>
    <property type="match status" value="1"/>
</dbReference>
<dbReference type="RefSeq" id="XP_066698532.1">
    <property type="nucleotide sequence ID" value="XM_066846134.1"/>
</dbReference>
<gene>
    <name evidence="2" type="ORF">PG986_009912</name>
</gene>
<dbReference type="PANTHER" id="PTHR34598">
    <property type="entry name" value="BLL6449 PROTEIN"/>
    <property type="match status" value="1"/>
</dbReference>
<comment type="similarity">
    <text evidence="1">Belongs to the asaB hydroxylase/desaturase family.</text>
</comment>
<evidence type="ECO:0008006" key="4">
    <source>
        <dbReference type="Google" id="ProtNLM"/>
    </source>
</evidence>
<dbReference type="Proteomes" id="UP001391051">
    <property type="component" value="Unassembled WGS sequence"/>
</dbReference>
<evidence type="ECO:0000313" key="3">
    <source>
        <dbReference type="Proteomes" id="UP001391051"/>
    </source>
</evidence>
<keyword evidence="3" id="KW-1185">Reference proteome</keyword>
<evidence type="ECO:0000256" key="1">
    <source>
        <dbReference type="ARBA" id="ARBA00023604"/>
    </source>
</evidence>
<proteinExistence type="inferred from homology"/>
<sequence length="301" mass="34914">MAAAVAPVNFETEIAYLKDPERVVSDEVVGDASLREPHKKLVYDMRPTRDDFDLDVHGFQILDIPLKERNDKDMTEVTTKNFKEVEELLKAKLGVKHVYCFAPVLRPLDLADKPVPNTQKTIPRPHLDFGPASAAEWWKWFTDPGLQQGVPAWLQSLGVDWKQPPRYSILGLLQDMTDINGSIRSFRLSLWRPLYKPVERDPLCVSDWKTVPDEDYVILQPNKRKTYDGEWSVMKHSQREGVDHRWWYMSAHRPDELLVFKHHDSKMDQVAWRCGHGAFPIAGTDHLPDRESLEIRAFCIY</sequence>
<reference evidence="2 3" key="1">
    <citation type="submission" date="2023-01" db="EMBL/GenBank/DDBJ databases">
        <title>Analysis of 21 Apiospora genomes using comparative genomics revels a genus with tremendous synthesis potential of carbohydrate active enzymes and secondary metabolites.</title>
        <authorList>
            <person name="Sorensen T."/>
        </authorList>
    </citation>
    <scope>NUCLEOTIDE SEQUENCE [LARGE SCALE GENOMIC DNA]</scope>
    <source>
        <strain evidence="2 3">CBS 24483</strain>
    </source>
</reference>
<dbReference type="InterPro" id="IPR044053">
    <property type="entry name" value="AsaB-like"/>
</dbReference>
<evidence type="ECO:0000313" key="2">
    <source>
        <dbReference type="EMBL" id="KAK7949026.1"/>
    </source>
</evidence>